<sequence length="163" mass="18071">MRSNTSGRPNLPFGIAYCLSITTSPLDCPSAQFYTFNHALSICCLALTITSEKDQWNLRLPALRLRKQHHTKKRLIPGLLKCGGDGIITQLSVNGSIGTVYRLRIWKCIGSHVSDCKMKNDAIVIAHFHEKTTSVALAVNGMMLSIIQKSRDEDLNLRAFISA</sequence>
<organism evidence="1 2">
    <name type="scientific">Albugo candida</name>
    <dbReference type="NCBI Taxonomy" id="65357"/>
    <lineage>
        <taxon>Eukaryota</taxon>
        <taxon>Sar</taxon>
        <taxon>Stramenopiles</taxon>
        <taxon>Oomycota</taxon>
        <taxon>Peronosporomycetes</taxon>
        <taxon>Albuginales</taxon>
        <taxon>Albuginaceae</taxon>
        <taxon>Albugo</taxon>
    </lineage>
</organism>
<dbReference type="Proteomes" id="UP000053237">
    <property type="component" value="Unassembled WGS sequence"/>
</dbReference>
<keyword evidence="2" id="KW-1185">Reference proteome</keyword>
<name>A0A024FV08_9STRA</name>
<accession>A0A024FV08</accession>
<dbReference type="EMBL" id="CAIX01000481">
    <property type="protein sequence ID" value="CCI10960.1"/>
    <property type="molecule type" value="Genomic_DNA"/>
</dbReference>
<dbReference type="AlphaFoldDB" id="A0A024FV08"/>
<comment type="caution">
    <text evidence="1">The sequence shown here is derived from an EMBL/GenBank/DDBJ whole genome shotgun (WGS) entry which is preliminary data.</text>
</comment>
<proteinExistence type="predicted"/>
<evidence type="ECO:0000313" key="2">
    <source>
        <dbReference type="Proteomes" id="UP000053237"/>
    </source>
</evidence>
<dbReference type="InParanoid" id="A0A024FV08"/>
<reference evidence="1 2" key="1">
    <citation type="submission" date="2012-05" db="EMBL/GenBank/DDBJ databases">
        <title>Recombination and specialization in a pathogen metapopulation.</title>
        <authorList>
            <person name="Gardiner A."/>
            <person name="Kemen E."/>
            <person name="Schultz-Larsen T."/>
            <person name="MacLean D."/>
            <person name="Van Oosterhout C."/>
            <person name="Jones J.D.G."/>
        </authorList>
    </citation>
    <scope>NUCLEOTIDE SEQUENCE [LARGE SCALE GENOMIC DNA]</scope>
    <source>
        <strain evidence="1 2">Ac Nc2</strain>
    </source>
</reference>
<gene>
    <name evidence="1" type="ORF">BN9_121100</name>
</gene>
<evidence type="ECO:0000313" key="1">
    <source>
        <dbReference type="EMBL" id="CCI10960.1"/>
    </source>
</evidence>
<protein>
    <submittedName>
        <fullName evidence="1">Uncharacterized protein</fullName>
    </submittedName>
</protein>